<protein>
    <submittedName>
        <fullName evidence="3">Multi-drug resistance 1</fullName>
    </submittedName>
</protein>
<dbReference type="AlphaFoldDB" id="A0A183JLC7"/>
<proteinExistence type="predicted"/>
<evidence type="ECO:0000313" key="3">
    <source>
        <dbReference type="WBParaSite" id="SCUD_0000350801-mRNA-1"/>
    </source>
</evidence>
<dbReference type="EMBL" id="UZAK01004016">
    <property type="protein sequence ID" value="VDO82431.1"/>
    <property type="molecule type" value="Genomic_DNA"/>
</dbReference>
<dbReference type="WBParaSite" id="SCUD_0000350801-mRNA-1">
    <property type="protein sequence ID" value="SCUD_0000350801-mRNA-1"/>
    <property type="gene ID" value="SCUD_0000350801"/>
</dbReference>
<reference evidence="1 2" key="2">
    <citation type="submission" date="2018-11" db="EMBL/GenBank/DDBJ databases">
        <authorList>
            <consortium name="Pathogen Informatics"/>
        </authorList>
    </citation>
    <scope>NUCLEOTIDE SEQUENCE [LARGE SCALE GENOMIC DNA]</scope>
    <source>
        <strain evidence="1">Dakar</strain>
        <strain evidence="2">Dakar, Senegal</strain>
    </source>
</reference>
<reference evidence="3" key="1">
    <citation type="submission" date="2016-06" db="UniProtKB">
        <authorList>
            <consortium name="WormBaseParasite"/>
        </authorList>
    </citation>
    <scope>IDENTIFICATION</scope>
</reference>
<sequence>IITISLYVVKTTLLKQKSEILFLYHEGKLQTNNEEETYVNNNKTLDNNNNNNDIINTVNEQSIATNTVRGFGYDFAKPHKNDSHFY</sequence>
<evidence type="ECO:0000313" key="2">
    <source>
        <dbReference type="Proteomes" id="UP000279833"/>
    </source>
</evidence>
<evidence type="ECO:0000313" key="1">
    <source>
        <dbReference type="EMBL" id="VDO82431.1"/>
    </source>
</evidence>
<gene>
    <name evidence="1" type="ORF">SCUD_LOCUS3508</name>
</gene>
<accession>A0A183JLC7</accession>
<dbReference type="Proteomes" id="UP000279833">
    <property type="component" value="Unassembled WGS sequence"/>
</dbReference>
<keyword evidence="2" id="KW-1185">Reference proteome</keyword>
<name>A0A183JLC7_9TREM</name>
<organism evidence="3">
    <name type="scientific">Schistosoma curassoni</name>
    <dbReference type="NCBI Taxonomy" id="6186"/>
    <lineage>
        <taxon>Eukaryota</taxon>
        <taxon>Metazoa</taxon>
        <taxon>Spiralia</taxon>
        <taxon>Lophotrochozoa</taxon>
        <taxon>Platyhelminthes</taxon>
        <taxon>Trematoda</taxon>
        <taxon>Digenea</taxon>
        <taxon>Strigeidida</taxon>
        <taxon>Schistosomatoidea</taxon>
        <taxon>Schistosomatidae</taxon>
        <taxon>Schistosoma</taxon>
    </lineage>
</organism>